<dbReference type="EMBL" id="CBTJ020000088">
    <property type="protein sequence ID" value="CDI04009.1"/>
    <property type="molecule type" value="Genomic_DNA"/>
</dbReference>
<keyword evidence="6 7" id="KW-0961">Cell wall biogenesis/degradation</keyword>
<comment type="similarity">
    <text evidence="2">Belongs to the YkuD family.</text>
</comment>
<sequence length="206" mass="22771">MMSMENRSARIILIAGLAWLASACAPTGVVTNDSTLADGTGGYPPHQPWLLVDTKQDTLMVMRGDQKLKAFPHLALGSSGVGIKYRRGDNKTPLGVFRVGWINEYSRFKTFIGLDYPNIDYAQRALREHRIDTLTYERIREAWVSGYTPPQDTPLGGQIGIHGVGRGDPAIHRAGINWTSGCVALDNQQIAALRPWVKVGMRVEIR</sequence>
<proteinExistence type="inferred from homology"/>
<evidence type="ECO:0000256" key="8">
    <source>
        <dbReference type="SAM" id="SignalP"/>
    </source>
</evidence>
<dbReference type="Gene3D" id="2.40.440.10">
    <property type="entry name" value="L,D-transpeptidase catalytic domain-like"/>
    <property type="match status" value="1"/>
</dbReference>
<name>W6MAZ3_9GAMM</name>
<dbReference type="PANTHER" id="PTHR36699:SF1">
    <property type="entry name" value="L,D-TRANSPEPTIDASE YAFK-RELATED"/>
    <property type="match status" value="1"/>
</dbReference>
<keyword evidence="5 7" id="KW-0573">Peptidoglycan synthesis</keyword>
<dbReference type="AlphaFoldDB" id="W6MAZ3"/>
<dbReference type="Proteomes" id="UP000035760">
    <property type="component" value="Unassembled WGS sequence"/>
</dbReference>
<evidence type="ECO:0000256" key="3">
    <source>
        <dbReference type="ARBA" id="ARBA00022679"/>
    </source>
</evidence>
<evidence type="ECO:0000256" key="1">
    <source>
        <dbReference type="ARBA" id="ARBA00004752"/>
    </source>
</evidence>
<dbReference type="GO" id="GO:0071555">
    <property type="term" value="P:cell wall organization"/>
    <property type="evidence" value="ECO:0007669"/>
    <property type="project" value="UniProtKB-UniRule"/>
</dbReference>
<dbReference type="InterPro" id="IPR038063">
    <property type="entry name" value="Transpep_catalytic_dom"/>
</dbReference>
<evidence type="ECO:0000313" key="10">
    <source>
        <dbReference type="EMBL" id="CDI04009.1"/>
    </source>
</evidence>
<comment type="pathway">
    <text evidence="1 7">Cell wall biogenesis; peptidoglycan biosynthesis.</text>
</comment>
<protein>
    <submittedName>
        <fullName evidence="10">ErfK/YbiS/YcfS/YnhG family protein</fullName>
    </submittedName>
</protein>
<feature type="active site" description="Proton donor/acceptor" evidence="7">
    <location>
        <position position="162"/>
    </location>
</feature>
<dbReference type="CDD" id="cd16913">
    <property type="entry name" value="YkuD_like"/>
    <property type="match status" value="1"/>
</dbReference>
<reference evidence="10" key="2">
    <citation type="submission" date="2014-03" db="EMBL/GenBank/DDBJ databases">
        <title>Candidatus Competibacter-lineage genomes retrieved from metagenomes reveal functional metabolic diversity.</title>
        <authorList>
            <person name="McIlroy S.J."/>
            <person name="Albertsen M."/>
            <person name="Andresen E.K."/>
            <person name="Saunders A.M."/>
            <person name="Kristiansen R."/>
            <person name="Stokholm-Bjerregaard M."/>
            <person name="Nielsen K.L."/>
            <person name="Nielsen P.H."/>
        </authorList>
    </citation>
    <scope>NUCLEOTIDE SEQUENCE</scope>
    <source>
        <strain evidence="10">Run_A_D11</strain>
    </source>
</reference>
<keyword evidence="4 7" id="KW-0133">Cell shape</keyword>
<reference evidence="10" key="1">
    <citation type="submission" date="2013-07" db="EMBL/GenBank/DDBJ databases">
        <authorList>
            <person name="McIlroy S."/>
        </authorList>
    </citation>
    <scope>NUCLEOTIDE SEQUENCE [LARGE SCALE GENOMIC DNA]</scope>
    <source>
        <strain evidence="10">Run_A_D11</strain>
    </source>
</reference>
<evidence type="ECO:0000256" key="7">
    <source>
        <dbReference type="PROSITE-ProRule" id="PRU01373"/>
    </source>
</evidence>
<keyword evidence="8" id="KW-0732">Signal</keyword>
<feature type="domain" description="L,D-TPase catalytic" evidence="9">
    <location>
        <begin position="48"/>
        <end position="206"/>
    </location>
</feature>
<dbReference type="GO" id="GO:0009252">
    <property type="term" value="P:peptidoglycan biosynthetic process"/>
    <property type="evidence" value="ECO:0007669"/>
    <property type="project" value="UniProtKB-UniPathway"/>
</dbReference>
<evidence type="ECO:0000259" key="9">
    <source>
        <dbReference type="PROSITE" id="PS52029"/>
    </source>
</evidence>
<evidence type="ECO:0000256" key="6">
    <source>
        <dbReference type="ARBA" id="ARBA00023316"/>
    </source>
</evidence>
<evidence type="ECO:0000256" key="4">
    <source>
        <dbReference type="ARBA" id="ARBA00022960"/>
    </source>
</evidence>
<dbReference type="InterPro" id="IPR005490">
    <property type="entry name" value="LD_TPept_cat_dom"/>
</dbReference>
<dbReference type="PROSITE" id="PS52029">
    <property type="entry name" value="LD_TPASE"/>
    <property type="match status" value="1"/>
</dbReference>
<dbReference type="GO" id="GO:0016740">
    <property type="term" value="F:transferase activity"/>
    <property type="evidence" value="ECO:0007669"/>
    <property type="project" value="UniProtKB-KW"/>
</dbReference>
<dbReference type="GO" id="GO:0008360">
    <property type="term" value="P:regulation of cell shape"/>
    <property type="evidence" value="ECO:0007669"/>
    <property type="project" value="UniProtKB-UniRule"/>
</dbReference>
<keyword evidence="11" id="KW-1185">Reference proteome</keyword>
<comment type="caution">
    <text evidence="10">The sequence shown here is derived from an EMBL/GenBank/DDBJ whole genome shotgun (WGS) entry which is preliminary data.</text>
</comment>
<organism evidence="10 11">
    <name type="scientific">Candidatus Competibacter denitrificans Run_A_D11</name>
    <dbReference type="NCBI Taxonomy" id="1400863"/>
    <lineage>
        <taxon>Bacteria</taxon>
        <taxon>Pseudomonadati</taxon>
        <taxon>Pseudomonadota</taxon>
        <taxon>Gammaproteobacteria</taxon>
        <taxon>Candidatus Competibacteraceae</taxon>
        <taxon>Candidatus Competibacter</taxon>
    </lineage>
</organism>
<dbReference type="STRING" id="1400863.BN873_770042"/>
<dbReference type="UniPathway" id="UPA00219"/>
<dbReference type="GO" id="GO:0004180">
    <property type="term" value="F:carboxypeptidase activity"/>
    <property type="evidence" value="ECO:0007669"/>
    <property type="project" value="UniProtKB-ARBA"/>
</dbReference>
<keyword evidence="3" id="KW-0808">Transferase</keyword>
<dbReference type="PANTHER" id="PTHR36699">
    <property type="entry name" value="LD-TRANSPEPTIDASE"/>
    <property type="match status" value="1"/>
</dbReference>
<gene>
    <name evidence="10" type="ORF">BN873_770042</name>
</gene>
<evidence type="ECO:0000256" key="2">
    <source>
        <dbReference type="ARBA" id="ARBA00005992"/>
    </source>
</evidence>
<accession>W6MAZ3</accession>
<feature type="signal peptide" evidence="8">
    <location>
        <begin position="1"/>
        <end position="25"/>
    </location>
</feature>
<feature type="chain" id="PRO_5004880082" evidence="8">
    <location>
        <begin position="26"/>
        <end position="206"/>
    </location>
</feature>
<dbReference type="SUPFAM" id="SSF141523">
    <property type="entry name" value="L,D-transpeptidase catalytic domain-like"/>
    <property type="match status" value="1"/>
</dbReference>
<evidence type="ECO:0000256" key="5">
    <source>
        <dbReference type="ARBA" id="ARBA00022984"/>
    </source>
</evidence>
<feature type="active site" description="Nucleophile" evidence="7">
    <location>
        <position position="182"/>
    </location>
</feature>
<dbReference type="PROSITE" id="PS51257">
    <property type="entry name" value="PROKAR_LIPOPROTEIN"/>
    <property type="match status" value="1"/>
</dbReference>
<dbReference type="Pfam" id="PF03734">
    <property type="entry name" value="YkuD"/>
    <property type="match status" value="1"/>
</dbReference>
<dbReference type="RefSeq" id="WP_242434449.1">
    <property type="nucleotide sequence ID" value="NZ_CBTJ020000088.1"/>
</dbReference>
<evidence type="ECO:0000313" key="11">
    <source>
        <dbReference type="Proteomes" id="UP000035760"/>
    </source>
</evidence>